<organism evidence="1 2">
    <name type="scientific">Agrobacterium burrii</name>
    <dbReference type="NCBI Taxonomy" id="2815339"/>
    <lineage>
        <taxon>Bacteria</taxon>
        <taxon>Pseudomonadati</taxon>
        <taxon>Pseudomonadota</taxon>
        <taxon>Alphaproteobacteria</taxon>
        <taxon>Hyphomicrobiales</taxon>
        <taxon>Rhizobiaceae</taxon>
        <taxon>Rhizobium/Agrobacterium group</taxon>
        <taxon>Agrobacterium</taxon>
        <taxon>Agrobacterium tumefaciens complex</taxon>
    </lineage>
</organism>
<protein>
    <submittedName>
        <fullName evidence="1">DUF393 domain-containing protein</fullName>
    </submittedName>
</protein>
<accession>A0ABS3ERT1</accession>
<dbReference type="EMBL" id="JAFLNA010000024">
    <property type="protein sequence ID" value="MBO0134621.1"/>
    <property type="molecule type" value="Genomic_DNA"/>
</dbReference>
<reference evidence="1 2" key="1">
    <citation type="submission" date="2021-03" db="EMBL/GenBank/DDBJ databases">
        <title>Whole genome sequence of Agrobacterium sp. strain Rnr.</title>
        <authorList>
            <person name="Mafakheri H."/>
            <person name="Taghavi S.M."/>
            <person name="Nemanja K."/>
            <person name="Osdaghi E."/>
        </authorList>
    </citation>
    <scope>NUCLEOTIDE SEQUENCE [LARGE SCALE GENOMIC DNA]</scope>
    <source>
        <strain evidence="1 2">Rnr</strain>
    </source>
</reference>
<evidence type="ECO:0000313" key="2">
    <source>
        <dbReference type="Proteomes" id="UP000664699"/>
    </source>
</evidence>
<dbReference type="Pfam" id="PF04134">
    <property type="entry name" value="DCC1-like"/>
    <property type="match status" value="1"/>
</dbReference>
<proteinExistence type="predicted"/>
<name>A0ABS3ERT1_9HYPH</name>
<comment type="caution">
    <text evidence="1">The sequence shown here is derived from an EMBL/GenBank/DDBJ whole genome shotgun (WGS) entry which is preliminary data.</text>
</comment>
<dbReference type="Proteomes" id="UP000664699">
    <property type="component" value="Unassembled WGS sequence"/>
</dbReference>
<dbReference type="RefSeq" id="WP_207136097.1">
    <property type="nucleotide sequence ID" value="NZ_JAFLNA010000024.1"/>
</dbReference>
<keyword evidence="2" id="KW-1185">Reference proteome</keyword>
<evidence type="ECO:0000313" key="1">
    <source>
        <dbReference type="EMBL" id="MBO0134621.1"/>
    </source>
</evidence>
<sequence length="202" mass="22535">MKYPVIHVFFDDRCDLCLRFVRPVIGQQAMHVMKAHSIWGELGKEASGLVGKEPGQSIVVFAEGRALYGLKAIAKLLWTDRRFFAAFLTSVSAWMQGDLIYELVAKYRMRLNRLSLCTIAQLDLRLEGQVGSAVDLLAETAEDHKGLAFRTLRSNVIWRSDASAKALVAELEGVSSEDCSPKLFGLPWEIGLGFCNYKPPKV</sequence>
<dbReference type="InterPro" id="IPR007263">
    <property type="entry name" value="DCC1-like"/>
</dbReference>
<gene>
    <name evidence="1" type="ORF">JZX89_28155</name>
</gene>